<dbReference type="OrthoDB" id="2720313at2"/>
<dbReference type="InterPro" id="IPR025699">
    <property type="entry name" value="ABC2_memb-like"/>
</dbReference>
<dbReference type="AlphaFoldDB" id="A0A1M5JTK6"/>
<dbReference type="PANTHER" id="PTHR41309">
    <property type="entry name" value="MEMBRANE PROTEIN-RELATED"/>
    <property type="match status" value="1"/>
</dbReference>
<keyword evidence="1" id="KW-0472">Membrane</keyword>
<evidence type="ECO:0000313" key="3">
    <source>
        <dbReference type="Proteomes" id="UP000183988"/>
    </source>
</evidence>
<feature type="transmembrane region" description="Helical" evidence="1">
    <location>
        <begin position="74"/>
        <end position="94"/>
    </location>
</feature>
<dbReference type="Proteomes" id="UP000183988">
    <property type="component" value="Unassembled WGS sequence"/>
</dbReference>
<evidence type="ECO:0000313" key="2">
    <source>
        <dbReference type="EMBL" id="SHG43313.1"/>
    </source>
</evidence>
<name>A0A1M5JTK6_9BACI</name>
<reference evidence="2 3" key="1">
    <citation type="submission" date="2016-11" db="EMBL/GenBank/DDBJ databases">
        <authorList>
            <person name="Jaros S."/>
            <person name="Januszkiewicz K."/>
            <person name="Wedrychowicz H."/>
        </authorList>
    </citation>
    <scope>NUCLEOTIDE SEQUENCE [LARGE SCALE GENOMIC DNA]</scope>
    <source>
        <strain evidence="2 3">IBRC-M 10683</strain>
    </source>
</reference>
<keyword evidence="1" id="KW-1133">Transmembrane helix</keyword>
<feature type="transmembrane region" description="Helical" evidence="1">
    <location>
        <begin position="141"/>
        <end position="164"/>
    </location>
</feature>
<gene>
    <name evidence="2" type="ORF">SAMN05216225_10338</name>
</gene>
<accession>A0A1M5JTK6</accession>
<dbReference type="STRING" id="930117.SAMN05216225_10338"/>
<keyword evidence="3" id="KW-1185">Reference proteome</keyword>
<proteinExistence type="predicted"/>
<dbReference type="PANTHER" id="PTHR41309:SF2">
    <property type="entry name" value="MEMBRANE PROTEIN"/>
    <property type="match status" value="1"/>
</dbReference>
<feature type="transmembrane region" description="Helical" evidence="1">
    <location>
        <begin position="14"/>
        <end position="44"/>
    </location>
</feature>
<organism evidence="2 3">
    <name type="scientific">Ornithinibacillus halophilus</name>
    <dbReference type="NCBI Taxonomy" id="930117"/>
    <lineage>
        <taxon>Bacteria</taxon>
        <taxon>Bacillati</taxon>
        <taxon>Bacillota</taxon>
        <taxon>Bacilli</taxon>
        <taxon>Bacillales</taxon>
        <taxon>Bacillaceae</taxon>
        <taxon>Ornithinibacillus</taxon>
    </lineage>
</organism>
<sequence>MTSLLKKEFTLNPAYLYVFFIIIIPFIASFSPYTLSWIIIGFIIQGIYSDSANRINKYLVSIPVSKVQIVQARYLYLVILATSSILIYVIFLFLLGGPESPILKDVEIIPNEVLIILSLIYLTIAVTLPVYYFFQSFNKSFIGILGSLFTMAMVVGALSVSPVADWYTNNSFTSNILLLSACALLFLFFSYKLSVWIFSRRDIL</sequence>
<feature type="transmembrane region" description="Helical" evidence="1">
    <location>
        <begin position="114"/>
        <end position="134"/>
    </location>
</feature>
<protein>
    <submittedName>
        <fullName evidence="2">ABC-2 family transporter protein</fullName>
    </submittedName>
</protein>
<evidence type="ECO:0000256" key="1">
    <source>
        <dbReference type="SAM" id="Phobius"/>
    </source>
</evidence>
<dbReference type="EMBL" id="FQVW01000033">
    <property type="protein sequence ID" value="SHG43313.1"/>
    <property type="molecule type" value="Genomic_DNA"/>
</dbReference>
<feature type="transmembrane region" description="Helical" evidence="1">
    <location>
        <begin position="176"/>
        <end position="198"/>
    </location>
</feature>
<dbReference type="RefSeq" id="WP_072891231.1">
    <property type="nucleotide sequence ID" value="NZ_FQVW01000033.1"/>
</dbReference>
<dbReference type="Pfam" id="PF13346">
    <property type="entry name" value="ABC2_membrane_5"/>
    <property type="match status" value="1"/>
</dbReference>
<keyword evidence="1" id="KW-0812">Transmembrane</keyword>